<reference evidence="2 3" key="1">
    <citation type="submission" date="2017-06" db="EMBL/GenBank/DDBJ databases">
        <title>Comparative genomic analysis of Ambrosia Fusariam Clade fungi.</title>
        <authorList>
            <person name="Stajich J.E."/>
            <person name="Carrillo J."/>
            <person name="Kijimoto T."/>
            <person name="Eskalen A."/>
            <person name="O'Donnell K."/>
            <person name="Kasson M."/>
        </authorList>
    </citation>
    <scope>NUCLEOTIDE SEQUENCE [LARGE SCALE GENOMIC DNA]</scope>
    <source>
        <strain evidence="2 3">NRRL62584</strain>
    </source>
</reference>
<dbReference type="OrthoDB" id="4500473at2759"/>
<evidence type="ECO:0000256" key="1">
    <source>
        <dbReference type="SAM" id="MobiDB-lite"/>
    </source>
</evidence>
<feature type="region of interest" description="Disordered" evidence="1">
    <location>
        <begin position="151"/>
        <end position="183"/>
    </location>
</feature>
<accession>A0A428NLH9</accession>
<evidence type="ECO:0000313" key="3">
    <source>
        <dbReference type="Proteomes" id="UP000288168"/>
    </source>
</evidence>
<organism evidence="2 3">
    <name type="scientific">Fusarium duplospermum</name>
    <dbReference type="NCBI Taxonomy" id="1325734"/>
    <lineage>
        <taxon>Eukaryota</taxon>
        <taxon>Fungi</taxon>
        <taxon>Dikarya</taxon>
        <taxon>Ascomycota</taxon>
        <taxon>Pezizomycotina</taxon>
        <taxon>Sordariomycetes</taxon>
        <taxon>Hypocreomycetidae</taxon>
        <taxon>Hypocreales</taxon>
        <taxon>Nectriaceae</taxon>
        <taxon>Fusarium</taxon>
        <taxon>Fusarium solani species complex</taxon>
    </lineage>
</organism>
<dbReference type="Proteomes" id="UP000288168">
    <property type="component" value="Unassembled WGS sequence"/>
</dbReference>
<sequence length="268" mass="29640">MSAYTPTYIPSPNWDIPADSDMVVLGRLIKDPENPQGKIPKSSVVPIPPPAPYDGIKTDWQTTLEQVRSGRIGLWAKCMQFIEGGLSFSQLKSSLENHSFTILETKYFLPDDDYFAKVLEDAGVQAYLEVHNWRKPVYLITGVKIARGASVSTENSTERSAQGELKVDATSVGAPVDAGPEASWDSQKKKSISYGGSTDYIFAYQLTRMTLKKGGKEPKNQGYVKGAVYEKGEERDAEEVKARDAFDIEELVSLGFLDTWEKVDAGEI</sequence>
<evidence type="ECO:0000313" key="2">
    <source>
        <dbReference type="EMBL" id="RSL41638.1"/>
    </source>
</evidence>
<gene>
    <name evidence="2" type="ORF">CEP54_015752</name>
</gene>
<keyword evidence="3" id="KW-1185">Reference proteome</keyword>
<dbReference type="AlphaFoldDB" id="A0A428NLH9"/>
<proteinExistence type="predicted"/>
<feature type="compositionally biased region" description="Polar residues" evidence="1">
    <location>
        <begin position="151"/>
        <end position="160"/>
    </location>
</feature>
<dbReference type="EMBL" id="NKCI01000406">
    <property type="protein sequence ID" value="RSL41638.1"/>
    <property type="molecule type" value="Genomic_DNA"/>
</dbReference>
<dbReference type="STRING" id="1325734.A0A428NLH9"/>
<protein>
    <submittedName>
        <fullName evidence="2">Uncharacterized protein</fullName>
    </submittedName>
</protein>
<comment type="caution">
    <text evidence="2">The sequence shown here is derived from an EMBL/GenBank/DDBJ whole genome shotgun (WGS) entry which is preliminary data.</text>
</comment>
<name>A0A428NLH9_9HYPO</name>